<evidence type="ECO:0000256" key="2">
    <source>
        <dbReference type="SAM" id="MobiDB-lite"/>
    </source>
</evidence>
<evidence type="ECO:0000259" key="3">
    <source>
        <dbReference type="Pfam" id="PF03816"/>
    </source>
</evidence>
<feature type="domain" description="Cell envelope-related transcriptional attenuator" evidence="3">
    <location>
        <begin position="95"/>
        <end position="264"/>
    </location>
</feature>
<dbReference type="NCBIfam" id="TIGR00350">
    <property type="entry name" value="lytR_cpsA_psr"/>
    <property type="match status" value="1"/>
</dbReference>
<dbReference type="InterPro" id="IPR050922">
    <property type="entry name" value="LytR/CpsA/Psr_CW_biosynth"/>
</dbReference>
<organism evidence="5 6">
    <name type="scientific">Streptomyces polygonati</name>
    <dbReference type="NCBI Taxonomy" id="1617087"/>
    <lineage>
        <taxon>Bacteria</taxon>
        <taxon>Bacillati</taxon>
        <taxon>Actinomycetota</taxon>
        <taxon>Actinomycetes</taxon>
        <taxon>Kitasatosporales</taxon>
        <taxon>Streptomycetaceae</taxon>
        <taxon>Streptomyces</taxon>
    </lineage>
</organism>
<comment type="similarity">
    <text evidence="1">Belongs to the LytR/CpsA/Psr (LCP) family.</text>
</comment>
<accession>A0ABV8HTP3</accession>
<evidence type="ECO:0000256" key="1">
    <source>
        <dbReference type="ARBA" id="ARBA00006068"/>
    </source>
</evidence>
<dbReference type="InterPro" id="IPR027381">
    <property type="entry name" value="LytR/CpsA/Psr_C"/>
</dbReference>
<dbReference type="Pfam" id="PF13399">
    <property type="entry name" value="LytR_C"/>
    <property type="match status" value="1"/>
</dbReference>
<dbReference type="Gene3D" id="3.40.630.190">
    <property type="entry name" value="LCP protein"/>
    <property type="match status" value="1"/>
</dbReference>
<comment type="caution">
    <text evidence="5">The sequence shown here is derived from an EMBL/GenBank/DDBJ whole genome shotgun (WGS) entry which is preliminary data.</text>
</comment>
<dbReference type="PANTHER" id="PTHR33392:SF6">
    <property type="entry name" value="POLYISOPRENYL-TEICHOIC ACID--PEPTIDOGLYCAN TEICHOIC ACID TRANSFERASE TAGU"/>
    <property type="match status" value="1"/>
</dbReference>
<evidence type="ECO:0000313" key="6">
    <source>
        <dbReference type="Proteomes" id="UP001595765"/>
    </source>
</evidence>
<dbReference type="PANTHER" id="PTHR33392">
    <property type="entry name" value="POLYISOPRENYL-TEICHOIC ACID--PEPTIDOGLYCAN TEICHOIC ACID TRANSFERASE TAGU"/>
    <property type="match status" value="1"/>
</dbReference>
<proteinExistence type="inferred from homology"/>
<feature type="domain" description="LytR/CpsA/Psr regulator C-terminal" evidence="4">
    <location>
        <begin position="369"/>
        <end position="451"/>
    </location>
</feature>
<protein>
    <submittedName>
        <fullName evidence="5">LCP family protein</fullName>
    </submittedName>
</protein>
<dbReference type="Gene3D" id="3.30.70.2390">
    <property type="match status" value="1"/>
</dbReference>
<dbReference type="Pfam" id="PF03816">
    <property type="entry name" value="LytR_cpsA_psr"/>
    <property type="match status" value="1"/>
</dbReference>
<dbReference type="Proteomes" id="UP001595765">
    <property type="component" value="Unassembled WGS sequence"/>
</dbReference>
<evidence type="ECO:0000313" key="5">
    <source>
        <dbReference type="EMBL" id="MFC4034269.1"/>
    </source>
</evidence>
<gene>
    <name evidence="5" type="ORF">ACFO3J_22730</name>
</gene>
<dbReference type="RefSeq" id="WP_386432111.1">
    <property type="nucleotide sequence ID" value="NZ_JBHSBB010000014.1"/>
</dbReference>
<name>A0ABV8HTP3_9ACTN</name>
<dbReference type="EMBL" id="JBHSBB010000014">
    <property type="protein sequence ID" value="MFC4034269.1"/>
    <property type="molecule type" value="Genomic_DNA"/>
</dbReference>
<keyword evidence="6" id="KW-1185">Reference proteome</keyword>
<feature type="region of interest" description="Disordered" evidence="2">
    <location>
        <begin position="463"/>
        <end position="485"/>
    </location>
</feature>
<evidence type="ECO:0000259" key="4">
    <source>
        <dbReference type="Pfam" id="PF13399"/>
    </source>
</evidence>
<sequence length="485" mass="50514">MGVRGRKRARSRKRWVIGIVASLVVLLAGGAGAIYLKLNANIDTFNAAGLSKNRPTPAPADANGDKPENVLLIGSDSRAGENGKLGGSASGPIGRSDTTILLHVYPDHKHAVGVSIPRDSLVDIPPCLLPDGKWSPDQPNAQFNSAFSMGDTAKGNPACTQNTIEKLTGLRVDHTMVVDFAGFAAMTSAVHGVDVCVPNNIYQGDMNPNLGYQGKIVLAKGMQNLSGQQALDYVRVRHGVGDNSDVGRMLRQQAFLSALISKVKGEGMNPTTLLPLANAATKSLTVDPGLGSAAKLMSFGLSLKNIDLKNIQFITAPWKYAGARIDLVHPDVDNLFAELRADRTLEGVNASGKPAPKPAATPAVSGAGITVKVFNGTTTDGLAGKAADQLKAKDFTVSGTTTAKSQDHATTVVEYGSADAAHAKTLAQLFPGAQLEPLNISGINLVVGQDFAKTAATAAPKPLPTTLTQQARSADADPCSKLSYG</sequence>
<dbReference type="InterPro" id="IPR004474">
    <property type="entry name" value="LytR_CpsA_psr"/>
</dbReference>
<reference evidence="6" key="1">
    <citation type="journal article" date="2019" name="Int. J. Syst. Evol. Microbiol.">
        <title>The Global Catalogue of Microorganisms (GCM) 10K type strain sequencing project: providing services to taxonomists for standard genome sequencing and annotation.</title>
        <authorList>
            <consortium name="The Broad Institute Genomics Platform"/>
            <consortium name="The Broad Institute Genome Sequencing Center for Infectious Disease"/>
            <person name="Wu L."/>
            <person name="Ma J."/>
        </authorList>
    </citation>
    <scope>NUCLEOTIDE SEQUENCE [LARGE SCALE GENOMIC DNA]</scope>
    <source>
        <strain evidence="6">CGMCC 4.7237</strain>
    </source>
</reference>